<dbReference type="RefSeq" id="WP_200246722.1">
    <property type="nucleotide sequence ID" value="NZ_NRRY01000033.1"/>
</dbReference>
<gene>
    <name evidence="1" type="ORF">CKO42_17290</name>
</gene>
<dbReference type="AlphaFoldDB" id="A0A9X0WB32"/>
<proteinExistence type="predicted"/>
<evidence type="ECO:0000313" key="1">
    <source>
        <dbReference type="EMBL" id="MBK1620164.1"/>
    </source>
</evidence>
<organism evidence="1 2">
    <name type="scientific">Lamprobacter modestohalophilus</name>
    <dbReference type="NCBI Taxonomy" id="1064514"/>
    <lineage>
        <taxon>Bacteria</taxon>
        <taxon>Pseudomonadati</taxon>
        <taxon>Pseudomonadota</taxon>
        <taxon>Gammaproteobacteria</taxon>
        <taxon>Chromatiales</taxon>
        <taxon>Chromatiaceae</taxon>
        <taxon>Lamprobacter</taxon>
    </lineage>
</organism>
<reference evidence="1 2" key="1">
    <citation type="journal article" date="2020" name="Microorganisms">
        <title>Osmotic Adaptation and Compatible Solute Biosynthesis of Phototrophic Bacteria as Revealed from Genome Analyses.</title>
        <authorList>
            <person name="Imhoff J.F."/>
            <person name="Rahn T."/>
            <person name="Kunzel S."/>
            <person name="Keller A."/>
            <person name="Neulinger S.C."/>
        </authorList>
    </citation>
    <scope>NUCLEOTIDE SEQUENCE [LARGE SCALE GENOMIC DNA]</scope>
    <source>
        <strain evidence="1 2">DSM 25653</strain>
    </source>
</reference>
<accession>A0A9X0WB32</accession>
<sequence length="238" mass="26056">MTRPTSSLLVPVAVLAVGLSLFPETGEARSVLGRLWDRFAEPSVEILAKAVPPKTAAAMRWPQSRSAANGRVIAFVSSHQKGTLGDRLTALRLTGQGYEKLPSKYNSLHGIDGVFVRRTPKGDIAEIRLVENKVDSAMLNPGPPAQMSDAWIRQSCQKMLNTGDAGAADTARLVLAHLDSPRLRRELWHHDLSTGKTTVRSVDHSGQPQNINQRWGDRLVANELNRQCEAARLVCQTP</sequence>
<dbReference type="EMBL" id="NRRY01000033">
    <property type="protein sequence ID" value="MBK1620164.1"/>
    <property type="molecule type" value="Genomic_DNA"/>
</dbReference>
<dbReference type="Proteomes" id="UP001138768">
    <property type="component" value="Unassembled WGS sequence"/>
</dbReference>
<keyword evidence="2" id="KW-1185">Reference proteome</keyword>
<evidence type="ECO:0000313" key="2">
    <source>
        <dbReference type="Proteomes" id="UP001138768"/>
    </source>
</evidence>
<name>A0A9X0WB32_9GAMM</name>
<protein>
    <submittedName>
        <fullName evidence="1">Uncharacterized protein</fullName>
    </submittedName>
</protein>
<comment type="caution">
    <text evidence="1">The sequence shown here is derived from an EMBL/GenBank/DDBJ whole genome shotgun (WGS) entry which is preliminary data.</text>
</comment>